<dbReference type="Proteomes" id="UP000184383">
    <property type="component" value="Unassembled WGS sequence"/>
</dbReference>
<name>A0A1L9R6G3_ASPWE</name>
<dbReference type="OrthoDB" id="4449395at2759"/>
<accession>A0A1L9R6G3</accession>
<dbReference type="AlphaFoldDB" id="A0A1L9R6G3"/>
<sequence>MFSNILACLFYLINPLTNLSLHPIQPQERLRPGHNQQPIAPDGTWDNIITGHYGVPPLLKVHDRTGAVKWTWERSNVKQYLPPELKHCLWNRANDATELKWIRNGTSVAAVYSNIAMIVNYTPDNPETDKIITWAVCRDNDFLWNAHTLELLPGNRIAVGTTGQRSWDGILVYDANPENPLVDDPPILQNVTGLRAIHGMIWDETERMLWAVGTDYAADGSDNTPAYGTLQGYNFDNPTGLLLEDESQIFKMPHAFDQETEWGKGYSWWVGPHDLVPVPNERTFLISDDRDLHAFDLETRQWTVEGEAVIDKYMRGFETTTIDRYGYNRAGEFEELPRSDLKSFSLAGDGSFIYVQALYREWRGNHTNIVVNGVNMNINEGDEIYRSRWFADIPGWPKPVD</sequence>
<dbReference type="RefSeq" id="XP_040684188.1">
    <property type="nucleotide sequence ID" value="XM_040833705.1"/>
</dbReference>
<feature type="signal peptide" evidence="1">
    <location>
        <begin position="1"/>
        <end position="20"/>
    </location>
</feature>
<dbReference type="STRING" id="1073089.A0A1L9R6G3"/>
<dbReference type="InterPro" id="IPR011044">
    <property type="entry name" value="Quino_amine_DH_bsu"/>
</dbReference>
<protein>
    <submittedName>
        <fullName evidence="2">Uncharacterized protein</fullName>
    </submittedName>
</protein>
<gene>
    <name evidence="2" type="ORF">ASPWEDRAFT_32683</name>
</gene>
<feature type="chain" id="PRO_5012566900" evidence="1">
    <location>
        <begin position="21"/>
        <end position="401"/>
    </location>
</feature>
<dbReference type="EMBL" id="KV878217">
    <property type="protein sequence ID" value="OJJ30511.1"/>
    <property type="molecule type" value="Genomic_DNA"/>
</dbReference>
<evidence type="ECO:0000256" key="1">
    <source>
        <dbReference type="SAM" id="SignalP"/>
    </source>
</evidence>
<organism evidence="2 3">
    <name type="scientific">Aspergillus wentii DTO 134E9</name>
    <dbReference type="NCBI Taxonomy" id="1073089"/>
    <lineage>
        <taxon>Eukaryota</taxon>
        <taxon>Fungi</taxon>
        <taxon>Dikarya</taxon>
        <taxon>Ascomycota</taxon>
        <taxon>Pezizomycotina</taxon>
        <taxon>Eurotiomycetes</taxon>
        <taxon>Eurotiomycetidae</taxon>
        <taxon>Eurotiales</taxon>
        <taxon>Aspergillaceae</taxon>
        <taxon>Aspergillus</taxon>
        <taxon>Aspergillus subgen. Cremei</taxon>
    </lineage>
</organism>
<evidence type="ECO:0000313" key="3">
    <source>
        <dbReference type="Proteomes" id="UP000184383"/>
    </source>
</evidence>
<dbReference type="SUPFAM" id="SSF50969">
    <property type="entry name" value="YVTN repeat-like/Quinoprotein amine dehydrogenase"/>
    <property type="match status" value="1"/>
</dbReference>
<dbReference type="GeneID" id="63749553"/>
<evidence type="ECO:0000313" key="2">
    <source>
        <dbReference type="EMBL" id="OJJ30511.1"/>
    </source>
</evidence>
<dbReference type="VEuPathDB" id="FungiDB:ASPWEDRAFT_32683"/>
<proteinExistence type="predicted"/>
<keyword evidence="3" id="KW-1185">Reference proteome</keyword>
<keyword evidence="1" id="KW-0732">Signal</keyword>
<reference evidence="3" key="1">
    <citation type="journal article" date="2017" name="Genome Biol.">
        <title>Comparative genomics reveals high biological diversity and specific adaptations in the industrially and medically important fungal genus Aspergillus.</title>
        <authorList>
            <person name="de Vries R.P."/>
            <person name="Riley R."/>
            <person name="Wiebenga A."/>
            <person name="Aguilar-Osorio G."/>
            <person name="Amillis S."/>
            <person name="Uchima C.A."/>
            <person name="Anderluh G."/>
            <person name="Asadollahi M."/>
            <person name="Askin M."/>
            <person name="Barry K."/>
            <person name="Battaglia E."/>
            <person name="Bayram O."/>
            <person name="Benocci T."/>
            <person name="Braus-Stromeyer S.A."/>
            <person name="Caldana C."/>
            <person name="Canovas D."/>
            <person name="Cerqueira G.C."/>
            <person name="Chen F."/>
            <person name="Chen W."/>
            <person name="Choi C."/>
            <person name="Clum A."/>
            <person name="Dos Santos R.A."/>
            <person name="Damasio A.R."/>
            <person name="Diallinas G."/>
            <person name="Emri T."/>
            <person name="Fekete E."/>
            <person name="Flipphi M."/>
            <person name="Freyberg S."/>
            <person name="Gallo A."/>
            <person name="Gournas C."/>
            <person name="Habgood R."/>
            <person name="Hainaut M."/>
            <person name="Harispe M.L."/>
            <person name="Henrissat B."/>
            <person name="Hilden K.S."/>
            <person name="Hope R."/>
            <person name="Hossain A."/>
            <person name="Karabika E."/>
            <person name="Karaffa L."/>
            <person name="Karanyi Z."/>
            <person name="Krasevec N."/>
            <person name="Kuo A."/>
            <person name="Kusch H."/>
            <person name="LaButti K."/>
            <person name="Lagendijk E.L."/>
            <person name="Lapidus A."/>
            <person name="Levasseur A."/>
            <person name="Lindquist E."/>
            <person name="Lipzen A."/>
            <person name="Logrieco A.F."/>
            <person name="MacCabe A."/>
            <person name="Maekelae M.R."/>
            <person name="Malavazi I."/>
            <person name="Melin P."/>
            <person name="Meyer V."/>
            <person name="Mielnichuk N."/>
            <person name="Miskei M."/>
            <person name="Molnar A.P."/>
            <person name="Mule G."/>
            <person name="Ngan C.Y."/>
            <person name="Orejas M."/>
            <person name="Orosz E."/>
            <person name="Ouedraogo J.P."/>
            <person name="Overkamp K.M."/>
            <person name="Park H.-S."/>
            <person name="Perrone G."/>
            <person name="Piumi F."/>
            <person name="Punt P.J."/>
            <person name="Ram A.F."/>
            <person name="Ramon A."/>
            <person name="Rauscher S."/>
            <person name="Record E."/>
            <person name="Riano-Pachon D.M."/>
            <person name="Robert V."/>
            <person name="Roehrig J."/>
            <person name="Ruller R."/>
            <person name="Salamov A."/>
            <person name="Salih N.S."/>
            <person name="Samson R.A."/>
            <person name="Sandor E."/>
            <person name="Sanguinetti M."/>
            <person name="Schuetze T."/>
            <person name="Sepcic K."/>
            <person name="Shelest E."/>
            <person name="Sherlock G."/>
            <person name="Sophianopoulou V."/>
            <person name="Squina F.M."/>
            <person name="Sun H."/>
            <person name="Susca A."/>
            <person name="Todd R.B."/>
            <person name="Tsang A."/>
            <person name="Unkles S.E."/>
            <person name="van de Wiele N."/>
            <person name="van Rossen-Uffink D."/>
            <person name="Oliveira J.V."/>
            <person name="Vesth T.C."/>
            <person name="Visser J."/>
            <person name="Yu J.-H."/>
            <person name="Zhou M."/>
            <person name="Andersen M.R."/>
            <person name="Archer D.B."/>
            <person name="Baker S.E."/>
            <person name="Benoit I."/>
            <person name="Brakhage A.A."/>
            <person name="Braus G.H."/>
            <person name="Fischer R."/>
            <person name="Frisvad J.C."/>
            <person name="Goldman G.H."/>
            <person name="Houbraken J."/>
            <person name="Oakley B."/>
            <person name="Pocsi I."/>
            <person name="Scazzocchio C."/>
            <person name="Seiboth B."/>
            <person name="vanKuyk P.A."/>
            <person name="Wortman J."/>
            <person name="Dyer P.S."/>
            <person name="Grigoriev I.V."/>
        </authorList>
    </citation>
    <scope>NUCLEOTIDE SEQUENCE [LARGE SCALE GENOMIC DNA]</scope>
    <source>
        <strain evidence="3">DTO 134E9</strain>
    </source>
</reference>